<dbReference type="Pfam" id="PF01208">
    <property type="entry name" value="URO-D"/>
    <property type="match status" value="2"/>
</dbReference>
<dbReference type="GO" id="GO:0004853">
    <property type="term" value="F:uroporphyrinogen decarboxylase activity"/>
    <property type="evidence" value="ECO:0007669"/>
    <property type="project" value="InterPro"/>
</dbReference>
<proteinExistence type="predicted"/>
<accession>A0A382GB39</accession>
<dbReference type="InterPro" id="IPR038071">
    <property type="entry name" value="UROD/MetE-like_sf"/>
</dbReference>
<dbReference type="InterPro" id="IPR000257">
    <property type="entry name" value="Uroporphyrinogen_deCOase"/>
</dbReference>
<organism evidence="2">
    <name type="scientific">marine metagenome</name>
    <dbReference type="NCBI Taxonomy" id="408172"/>
    <lineage>
        <taxon>unclassified sequences</taxon>
        <taxon>metagenomes</taxon>
        <taxon>ecological metagenomes</taxon>
    </lineage>
</organism>
<dbReference type="PANTHER" id="PTHR21091">
    <property type="entry name" value="METHYLTETRAHYDROFOLATE:HOMOCYSTEINE METHYLTRANSFERASE RELATED"/>
    <property type="match status" value="1"/>
</dbReference>
<name>A0A382GB39_9ZZZZ</name>
<dbReference type="GO" id="GO:0005829">
    <property type="term" value="C:cytosol"/>
    <property type="evidence" value="ECO:0007669"/>
    <property type="project" value="TreeGrafter"/>
</dbReference>
<dbReference type="SUPFAM" id="SSF51726">
    <property type="entry name" value="UROD/MetE-like"/>
    <property type="match status" value="1"/>
</dbReference>
<dbReference type="AlphaFoldDB" id="A0A382GB39"/>
<evidence type="ECO:0000313" key="2">
    <source>
        <dbReference type="EMBL" id="SVB72035.1"/>
    </source>
</evidence>
<dbReference type="Gene3D" id="3.20.20.210">
    <property type="match status" value="1"/>
</dbReference>
<feature type="domain" description="Uroporphyrinogen decarboxylase (URO-D)" evidence="1">
    <location>
        <begin position="18"/>
        <end position="27"/>
    </location>
</feature>
<evidence type="ECO:0000259" key="1">
    <source>
        <dbReference type="PROSITE" id="PS00906"/>
    </source>
</evidence>
<gene>
    <name evidence="2" type="ORF">METZ01_LOCUS224889</name>
</gene>
<dbReference type="GO" id="GO:0006783">
    <property type="term" value="P:heme biosynthetic process"/>
    <property type="evidence" value="ECO:0007669"/>
    <property type="project" value="TreeGrafter"/>
</dbReference>
<sequence length="299" mass="33646">MNQYFQNACNRVSQPVPPIWFMRQAGRYHSHYQKLKKRHTFEQLCKTPELAALVATGPVKEFNLDVAILFSDILFPLEGLGMELTYNPGPQLSGTVHKDIDEAIDHMKFQGWAITASRNMLPSNVSLIGFVGGPHTIQQYADVKLETLIPLLKANIDLQLEAGAEKVMIFDSGVATVSDWPAYVKLLEPLVSKDVGYYCKEQDVNAVTHYDWAGVGIDSTQNLHTLLNNTTKGFVQGNFSEQLLLLPPNKLKMQLDIYCNELQEINRTGWVCGLGHGINKNTPEYNVHLFVDTIRERLS</sequence>
<dbReference type="EMBL" id="UINC01054388">
    <property type="protein sequence ID" value="SVB72035.1"/>
    <property type="molecule type" value="Genomic_DNA"/>
</dbReference>
<dbReference type="PROSITE" id="PS00906">
    <property type="entry name" value="UROD_1"/>
    <property type="match status" value="1"/>
</dbReference>
<reference evidence="2" key="1">
    <citation type="submission" date="2018-05" db="EMBL/GenBank/DDBJ databases">
        <authorList>
            <person name="Lanie J.A."/>
            <person name="Ng W.-L."/>
            <person name="Kazmierczak K.M."/>
            <person name="Andrzejewski T.M."/>
            <person name="Davidsen T.M."/>
            <person name="Wayne K.J."/>
            <person name="Tettelin H."/>
            <person name="Glass J.I."/>
            <person name="Rusch D."/>
            <person name="Podicherti R."/>
            <person name="Tsui H.-C.T."/>
            <person name="Winkler M.E."/>
        </authorList>
    </citation>
    <scope>NUCLEOTIDE SEQUENCE</scope>
</reference>
<protein>
    <recommendedName>
        <fullName evidence="1">Uroporphyrinogen decarboxylase (URO-D) domain-containing protein</fullName>
    </recommendedName>
</protein>
<dbReference type="PANTHER" id="PTHR21091:SF169">
    <property type="entry name" value="UROPORPHYRINOGEN DECARBOXYLASE"/>
    <property type="match status" value="1"/>
</dbReference>